<sequence>MATQAAINSWNDVSFCRVNMYYTELYSPDITIRYNSSFAAGEYGLGTWPSNCNPGPTIDLNFQSESMTDSRLHYTIAHEIGHNFGFMHTDLGNFNNFQAPFSPSSDPQSVFNSGPATGLTTDSNSIPQWSSFSEWDISALRAVYGDDVMTQIWFDLIAPQGFFRECLIRWQISRFCSTTVTCKIFKSGVLINKADIPNNANFRPLLTPGVYDIWIHEVGNPGGTILKTGDRTLN</sequence>
<dbReference type="Gene3D" id="3.40.390.10">
    <property type="entry name" value="Collagenase (Catalytic Domain)"/>
    <property type="match status" value="1"/>
</dbReference>
<name>A0A926Y3N0_9BACT</name>
<evidence type="ECO:0000313" key="1">
    <source>
        <dbReference type="EMBL" id="MBD2702080.1"/>
    </source>
</evidence>
<dbReference type="Pfam" id="PF13582">
    <property type="entry name" value="Reprolysin_3"/>
    <property type="match status" value="1"/>
</dbReference>
<proteinExistence type="predicted"/>
<dbReference type="InterPro" id="IPR024079">
    <property type="entry name" value="MetalloPept_cat_dom_sf"/>
</dbReference>
<dbReference type="Proteomes" id="UP000598820">
    <property type="component" value="Unassembled WGS sequence"/>
</dbReference>
<keyword evidence="2" id="KW-1185">Reference proteome</keyword>
<dbReference type="SUPFAM" id="SSF55486">
    <property type="entry name" value="Metalloproteases ('zincins'), catalytic domain"/>
    <property type="match status" value="1"/>
</dbReference>
<dbReference type="RefSeq" id="WP_190887932.1">
    <property type="nucleotide sequence ID" value="NZ_JACWZY010000012.1"/>
</dbReference>
<dbReference type="EMBL" id="JACWZY010000012">
    <property type="protein sequence ID" value="MBD2702080.1"/>
    <property type="molecule type" value="Genomic_DNA"/>
</dbReference>
<protein>
    <submittedName>
        <fullName evidence="1">Uncharacterized protein</fullName>
    </submittedName>
</protein>
<dbReference type="GO" id="GO:0008237">
    <property type="term" value="F:metallopeptidase activity"/>
    <property type="evidence" value="ECO:0007669"/>
    <property type="project" value="InterPro"/>
</dbReference>
<gene>
    <name evidence="1" type="ORF">IC229_15625</name>
</gene>
<accession>A0A926Y3N0</accession>
<dbReference type="AlphaFoldDB" id="A0A926Y3N0"/>
<organism evidence="1 2">
    <name type="scientific">Spirosoma profusum</name>
    <dbReference type="NCBI Taxonomy" id="2771354"/>
    <lineage>
        <taxon>Bacteria</taxon>
        <taxon>Pseudomonadati</taxon>
        <taxon>Bacteroidota</taxon>
        <taxon>Cytophagia</taxon>
        <taxon>Cytophagales</taxon>
        <taxon>Cytophagaceae</taxon>
        <taxon>Spirosoma</taxon>
    </lineage>
</organism>
<evidence type="ECO:0000313" key="2">
    <source>
        <dbReference type="Proteomes" id="UP000598820"/>
    </source>
</evidence>
<comment type="caution">
    <text evidence="1">The sequence shown here is derived from an EMBL/GenBank/DDBJ whole genome shotgun (WGS) entry which is preliminary data.</text>
</comment>
<reference evidence="1" key="1">
    <citation type="submission" date="2020-09" db="EMBL/GenBank/DDBJ databases">
        <authorList>
            <person name="Kim M.K."/>
        </authorList>
    </citation>
    <scope>NUCLEOTIDE SEQUENCE</scope>
    <source>
        <strain evidence="1">BT702</strain>
    </source>
</reference>